<sequence>MQRFSTGDRVRIDIPDETDPDHEEYHGKHGRVTALLTDDADAVTGDMRDNHLYRVELETGEQVDFRWRDLRPPIEDA</sequence>
<name>A0A1H1FXN4_NATTX</name>
<dbReference type="Proteomes" id="UP000198848">
    <property type="component" value="Unassembled WGS sequence"/>
</dbReference>
<dbReference type="AlphaFoldDB" id="A0A1H1FXN4"/>
<accession>A0A1H1FXN4</accession>
<dbReference type="OrthoDB" id="56871at2157"/>
<dbReference type="RefSeq" id="WP_090381427.1">
    <property type="nucleotide sequence ID" value="NZ_FNLC01000002.1"/>
</dbReference>
<evidence type="ECO:0000256" key="1">
    <source>
        <dbReference type="SAM" id="MobiDB-lite"/>
    </source>
</evidence>
<evidence type="ECO:0000259" key="2">
    <source>
        <dbReference type="Pfam" id="PF26460"/>
    </source>
</evidence>
<feature type="domain" description="DUF8139" evidence="2">
    <location>
        <begin position="1"/>
        <end position="76"/>
    </location>
</feature>
<dbReference type="Pfam" id="PF26460">
    <property type="entry name" value="DUF8139"/>
    <property type="match status" value="1"/>
</dbReference>
<evidence type="ECO:0000313" key="4">
    <source>
        <dbReference type="Proteomes" id="UP000198848"/>
    </source>
</evidence>
<feature type="compositionally biased region" description="Basic and acidic residues" evidence="1">
    <location>
        <begin position="1"/>
        <end position="14"/>
    </location>
</feature>
<dbReference type="InterPro" id="IPR058452">
    <property type="entry name" value="DUF8139"/>
</dbReference>
<evidence type="ECO:0000313" key="3">
    <source>
        <dbReference type="EMBL" id="SDR05744.1"/>
    </source>
</evidence>
<reference evidence="4" key="1">
    <citation type="submission" date="2016-10" db="EMBL/GenBank/DDBJ databases">
        <authorList>
            <person name="Varghese N."/>
            <person name="Submissions S."/>
        </authorList>
    </citation>
    <scope>NUCLEOTIDE SEQUENCE [LARGE SCALE GENOMIC DNA]</scope>
    <source>
        <strain evidence="4">DSM 24767</strain>
    </source>
</reference>
<feature type="region of interest" description="Disordered" evidence="1">
    <location>
        <begin position="1"/>
        <end position="26"/>
    </location>
</feature>
<dbReference type="EMBL" id="FNLC01000002">
    <property type="protein sequence ID" value="SDR05744.1"/>
    <property type="molecule type" value="Genomic_DNA"/>
</dbReference>
<gene>
    <name evidence="3" type="ORF">SAMN04489842_2163</name>
</gene>
<protein>
    <recommendedName>
        <fullName evidence="2">DUF8139 domain-containing protein</fullName>
    </recommendedName>
</protein>
<keyword evidence="4" id="KW-1185">Reference proteome</keyword>
<organism evidence="3 4">
    <name type="scientific">Natronobacterium texcoconense</name>
    <dbReference type="NCBI Taxonomy" id="1095778"/>
    <lineage>
        <taxon>Archaea</taxon>
        <taxon>Methanobacteriati</taxon>
        <taxon>Methanobacteriota</taxon>
        <taxon>Stenosarchaea group</taxon>
        <taxon>Halobacteria</taxon>
        <taxon>Halobacteriales</taxon>
        <taxon>Natrialbaceae</taxon>
        <taxon>Natronobacterium</taxon>
    </lineage>
</organism>
<proteinExistence type="predicted"/>